<evidence type="ECO:0000256" key="8">
    <source>
        <dbReference type="ARBA" id="ARBA00022801"/>
    </source>
</evidence>
<dbReference type="GO" id="GO:0000724">
    <property type="term" value="P:double-strand break repair via homologous recombination"/>
    <property type="evidence" value="ECO:0007669"/>
    <property type="project" value="TreeGrafter"/>
</dbReference>
<keyword evidence="9" id="KW-0347">Helicase</keyword>
<dbReference type="GO" id="GO:0046872">
    <property type="term" value="F:metal ion binding"/>
    <property type="evidence" value="ECO:0007669"/>
    <property type="project" value="UniProtKB-KW"/>
</dbReference>
<feature type="compositionally biased region" description="Polar residues" evidence="20">
    <location>
        <begin position="1456"/>
        <end position="1470"/>
    </location>
</feature>
<feature type="compositionally biased region" description="Low complexity" evidence="20">
    <location>
        <begin position="333"/>
        <end position="343"/>
    </location>
</feature>
<dbReference type="Pfam" id="PF00270">
    <property type="entry name" value="DEAD"/>
    <property type="match status" value="1"/>
</dbReference>
<dbReference type="Gene3D" id="3.40.50.300">
    <property type="entry name" value="P-loop containing nucleotide triphosphate hydrolases"/>
    <property type="match status" value="2"/>
</dbReference>
<evidence type="ECO:0000256" key="15">
    <source>
        <dbReference type="ARBA" id="ARBA00023242"/>
    </source>
</evidence>
<keyword evidence="15" id="KW-0539">Nucleus</keyword>
<evidence type="ECO:0000313" key="24">
    <source>
        <dbReference type="Ensembl" id="ENSECRP00000030972.1"/>
    </source>
</evidence>
<evidence type="ECO:0000256" key="11">
    <source>
        <dbReference type="ARBA" id="ARBA00022840"/>
    </source>
</evidence>
<dbReference type="GO" id="GO:0003677">
    <property type="term" value="F:DNA binding"/>
    <property type="evidence" value="ECO:0007669"/>
    <property type="project" value="UniProtKB-KW"/>
</dbReference>
<dbReference type="PANTHER" id="PTHR13710:SF153">
    <property type="entry name" value="RECQ-LIKE DNA HELICASE BLM"/>
    <property type="match status" value="1"/>
</dbReference>
<dbReference type="Gene3D" id="1.10.150.80">
    <property type="entry name" value="HRDC domain"/>
    <property type="match status" value="1"/>
</dbReference>
<evidence type="ECO:0000259" key="22">
    <source>
        <dbReference type="PROSITE" id="PS51192"/>
    </source>
</evidence>
<dbReference type="CDD" id="cd18016">
    <property type="entry name" value="DEXHc_RecQ2_BLM"/>
    <property type="match status" value="1"/>
</dbReference>
<evidence type="ECO:0000256" key="3">
    <source>
        <dbReference type="ARBA" id="ARBA00005446"/>
    </source>
</evidence>
<dbReference type="Ensembl" id="ENSECRT00000031627.1">
    <property type="protein sequence ID" value="ENSECRP00000030972.1"/>
    <property type="gene ID" value="ENSECRG00000021007.1"/>
</dbReference>
<sequence length="1470" mass="165092">MPALPQNNLQKQLELYSAKNVQNKLSLSKSKPGSFTFKKTSSLVNSDVALPSKVTSNVLSNRTVNIFQNCNITKPLTCLTKPKGQEAKKNSSYRQTSTPVLQIQAANRTKHTSPTTKAVPGICKSSIEHRRVEAQRKKEFDHSFDISADDWDDFEDFTTSFKEKNISPNCTYDSGPKCRTPNKEVEKNGAVNKESNGSKWCGKEEFLRNEKFESDIGSLDRSLPAFSSSALNIDARSIKTDLEKTESLLHIKNIQSNPDAHVVIISEDESNETTCVTDKEGDQRKPWSPLVTSYCASEENQGWVKIDEEDEDVDFIPPSPQYETVSTPSFLRKPSSTGSPSSGEKSHVLTNDSTTLVSSRLKVNDMEFAQKKDELFRTMEDICRLMDSVPLHELRMLCCADQLLILRDRRRRIVSELPDIQLNKTSRDTVSPVCKLAGTNPGTKSGNISFSSHTAQGISTIGTDQPSTKMFSFKKPSPSAVHGGSFVSDPDLCELKNSKNLLKTSDISSVPYGVSLAEFTVKNHEQKSIHPASKQCKEFSSNVSIISDKSCLEMEEQDCWYSPKTQEEKHSSSLQSELNISIYDTEDAEFATFNNEHDLYFDIDDINEEDSGENCDDVIVHATTSTTGSDSVFKSVNEVMHISSSLNKTSVKTIADWSPELSQLSSATKSVALPMTKKLSPVAVSKNPAHEKFRGFNFPHSKELMKIFHKRFGLHQFRTNQLEAVNATLLNEDTFVLMPTGGGKSLCYQLPACVSPGVTVVISPLRSLIVDQVQKLTTLDIPAISLTGDKSDAESARIYMQLSKKEPIIKLLYCTPEKVCASNKLISTLQNLYDRNLLARFVIDEAHCVSQWGHDFRPDFKRLKELREKFPRVPIMALTATANPRVQKDILCQLKMSKPLVFTMSFNRHNLKYTVLPKKPKKVSEECIEWIKKYYPRDSGIIYCLSRNDCDSLAESLQRQGIAALSYHAGLRDSDRDYVQQKWINQDGCQVMCATIAFGMGIDKPDVRYVIHASLPKSIEGYYQESGRAGRDGEISHCVLFYSYHDVLRLRRLIQMEKDGNKDTKQTHYNNLYSMVHFCENLVECRRSQLLAYFGENDFNPSFCREHPEVICDNCSRSKQYKTRNVTEEVKQIVRFVQENCRRGGGKSFRAQPGTKLTLKMLVDIFLGTKTARIQNGLFGKGAAYSRHNAERLLRKLVLDKILQEDLYFTVNDQAVAYVTSGEKAMAVLNGFSQVEFYDTESVSSIRKQKASVTKEVSGREEMVQKCLQELTDLCKKLGKVFGVHYYNIFSTATIKKIAETLSSDPEVLLQIDGVTEDKLEKYGAELIDVLQKYSELQLPAEDQSTTPDASSTWIDTNREYTMTEDGCASSYFIKKNENRGKRKAAPYFRKSKKRKGGSSQQSTSNSGYSSSYSKTSYSNSKAGFKARSRSSQGFSFSSGVSATKKPGFMAPPKPQKNQRAFLTPSYSFV</sequence>
<evidence type="ECO:0000256" key="20">
    <source>
        <dbReference type="SAM" id="MobiDB-lite"/>
    </source>
</evidence>
<evidence type="ECO:0000256" key="17">
    <source>
        <dbReference type="ARBA" id="ARBA00034808"/>
    </source>
</evidence>
<dbReference type="InterPro" id="IPR032284">
    <property type="entry name" value="RecQ_Zn-bd"/>
</dbReference>
<organism evidence="24 25">
    <name type="scientific">Erpetoichthys calabaricus</name>
    <name type="common">Rope fish</name>
    <name type="synonym">Calamoichthys calabaricus</name>
    <dbReference type="NCBI Taxonomy" id="27687"/>
    <lineage>
        <taxon>Eukaryota</taxon>
        <taxon>Metazoa</taxon>
        <taxon>Chordata</taxon>
        <taxon>Craniata</taxon>
        <taxon>Vertebrata</taxon>
        <taxon>Euteleostomi</taxon>
        <taxon>Actinopterygii</taxon>
        <taxon>Polypteriformes</taxon>
        <taxon>Polypteridae</taxon>
        <taxon>Erpetoichthys</taxon>
    </lineage>
</organism>
<dbReference type="InterPro" id="IPR032437">
    <property type="entry name" value="BLM_N"/>
</dbReference>
<reference evidence="24" key="1">
    <citation type="submission" date="2021-06" db="EMBL/GenBank/DDBJ databases">
        <authorList>
            <consortium name="Wellcome Sanger Institute Data Sharing"/>
        </authorList>
    </citation>
    <scope>NUCLEOTIDE SEQUENCE [LARGE SCALE GENOMIC DNA]</scope>
</reference>
<dbReference type="SMART" id="SM00490">
    <property type="entry name" value="HELICc"/>
    <property type="match status" value="1"/>
</dbReference>
<dbReference type="PANTHER" id="PTHR13710">
    <property type="entry name" value="DNA HELICASE RECQ FAMILY MEMBER"/>
    <property type="match status" value="1"/>
</dbReference>
<feature type="region of interest" description="Disordered" evidence="20">
    <location>
        <begin position="321"/>
        <end position="350"/>
    </location>
</feature>
<keyword evidence="14" id="KW-0413">Isomerase</keyword>
<keyword evidence="13" id="KW-0234">DNA repair</keyword>
<dbReference type="InterPro" id="IPR044876">
    <property type="entry name" value="HRDC_dom_sf"/>
</dbReference>
<dbReference type="InterPro" id="IPR012532">
    <property type="entry name" value="BDHCT"/>
</dbReference>
<evidence type="ECO:0000256" key="7">
    <source>
        <dbReference type="ARBA" id="ARBA00022763"/>
    </source>
</evidence>
<evidence type="ECO:0000256" key="5">
    <source>
        <dbReference type="ARBA" id="ARBA00022723"/>
    </source>
</evidence>
<dbReference type="FunFam" id="3.40.50.300:FF:000537">
    <property type="entry name" value="Bloom syndrome RecQ-like helicase"/>
    <property type="match status" value="1"/>
</dbReference>
<evidence type="ECO:0000256" key="12">
    <source>
        <dbReference type="ARBA" id="ARBA00023125"/>
    </source>
</evidence>
<keyword evidence="12" id="KW-0238">DNA-binding</keyword>
<dbReference type="GO" id="GO:0009378">
    <property type="term" value="F:four-way junction helicase activity"/>
    <property type="evidence" value="ECO:0007669"/>
    <property type="project" value="TreeGrafter"/>
</dbReference>
<feature type="domain" description="Helicase ATP-binding" evidence="22">
    <location>
        <begin position="725"/>
        <end position="900"/>
    </location>
</feature>
<dbReference type="SMART" id="SM00956">
    <property type="entry name" value="RQC"/>
    <property type="match status" value="1"/>
</dbReference>
<dbReference type="InterPro" id="IPR010997">
    <property type="entry name" value="HRDC-like_sf"/>
</dbReference>
<gene>
    <name evidence="24" type="primary">blm</name>
</gene>
<dbReference type="InterPro" id="IPR036390">
    <property type="entry name" value="WH_DNA-bd_sf"/>
</dbReference>
<dbReference type="FunFam" id="1.10.150.80:FF:000003">
    <property type="entry name" value="Bloom syndrome RecQ-like helicase"/>
    <property type="match status" value="1"/>
</dbReference>
<comment type="similarity">
    <text evidence="3">Belongs to the helicase family. RecQ subfamily.</text>
</comment>
<name>A0A8C4TFM3_ERPCA</name>
<keyword evidence="6" id="KW-0547">Nucleotide-binding</keyword>
<dbReference type="GO" id="GO:0005524">
    <property type="term" value="F:ATP binding"/>
    <property type="evidence" value="ECO:0007669"/>
    <property type="project" value="UniProtKB-KW"/>
</dbReference>
<dbReference type="NCBIfam" id="TIGR00614">
    <property type="entry name" value="recQ_fam"/>
    <property type="match status" value="1"/>
</dbReference>
<evidence type="ECO:0000256" key="13">
    <source>
        <dbReference type="ARBA" id="ARBA00023204"/>
    </source>
</evidence>
<evidence type="ECO:0000313" key="25">
    <source>
        <dbReference type="Proteomes" id="UP000694620"/>
    </source>
</evidence>
<dbReference type="GO" id="GO:0043138">
    <property type="term" value="F:3'-5' DNA helicase activity"/>
    <property type="evidence" value="ECO:0007669"/>
    <property type="project" value="UniProtKB-EC"/>
</dbReference>
<dbReference type="PROSITE" id="PS51192">
    <property type="entry name" value="HELICASE_ATP_BIND_1"/>
    <property type="match status" value="1"/>
</dbReference>
<dbReference type="InterPro" id="IPR027417">
    <property type="entry name" value="P-loop_NTPase"/>
</dbReference>
<dbReference type="Pfam" id="PF00271">
    <property type="entry name" value="Helicase_C"/>
    <property type="match status" value="1"/>
</dbReference>
<dbReference type="SUPFAM" id="SSF46785">
    <property type="entry name" value="Winged helix' DNA-binding domain"/>
    <property type="match status" value="1"/>
</dbReference>
<keyword evidence="5" id="KW-0479">Metal-binding</keyword>
<keyword evidence="25" id="KW-1185">Reference proteome</keyword>
<keyword evidence="7" id="KW-0227">DNA damage</keyword>
<dbReference type="CDD" id="cd18794">
    <property type="entry name" value="SF2_C_RecQ"/>
    <property type="match status" value="1"/>
</dbReference>
<dbReference type="InterPro" id="IPR001650">
    <property type="entry name" value="Helicase_C-like"/>
</dbReference>
<evidence type="ECO:0000259" key="21">
    <source>
        <dbReference type="PROSITE" id="PS50967"/>
    </source>
</evidence>
<comment type="cofactor">
    <cofactor evidence="1">
        <name>Zn(2+)</name>
        <dbReference type="ChEBI" id="CHEBI:29105"/>
    </cofactor>
</comment>
<feature type="compositionally biased region" description="Low complexity" evidence="20">
    <location>
        <begin position="1430"/>
        <end position="1442"/>
    </location>
</feature>
<keyword evidence="8" id="KW-0378">Hydrolase</keyword>
<keyword evidence="11" id="KW-0067">ATP-binding</keyword>
<dbReference type="GO" id="GO:0000723">
    <property type="term" value="P:telomere maintenance"/>
    <property type="evidence" value="ECO:0007669"/>
    <property type="project" value="TreeGrafter"/>
</dbReference>
<dbReference type="Pfam" id="PF00570">
    <property type="entry name" value="HRDC"/>
    <property type="match status" value="1"/>
</dbReference>
<dbReference type="InterPro" id="IPR018982">
    <property type="entry name" value="RQC_domain"/>
</dbReference>
<dbReference type="SUPFAM" id="SSF52540">
    <property type="entry name" value="P-loop containing nucleoside triphosphate hydrolases"/>
    <property type="match status" value="2"/>
</dbReference>
<evidence type="ECO:0000259" key="23">
    <source>
        <dbReference type="PROSITE" id="PS51194"/>
    </source>
</evidence>
<proteinExistence type="inferred from homology"/>
<evidence type="ECO:0000256" key="19">
    <source>
        <dbReference type="ARBA" id="ARBA00073450"/>
    </source>
</evidence>
<evidence type="ECO:0000256" key="1">
    <source>
        <dbReference type="ARBA" id="ARBA00001947"/>
    </source>
</evidence>
<dbReference type="GO" id="GO:0005737">
    <property type="term" value="C:cytoplasm"/>
    <property type="evidence" value="ECO:0007669"/>
    <property type="project" value="TreeGrafter"/>
</dbReference>
<feature type="region of interest" description="Disordered" evidence="20">
    <location>
        <begin position="1383"/>
        <end position="1470"/>
    </location>
</feature>
<dbReference type="InterPro" id="IPR014001">
    <property type="entry name" value="Helicase_ATP-bd"/>
</dbReference>
<dbReference type="InterPro" id="IPR002121">
    <property type="entry name" value="HRDC_dom"/>
</dbReference>
<reference evidence="24" key="2">
    <citation type="submission" date="2025-08" db="UniProtKB">
        <authorList>
            <consortium name="Ensembl"/>
        </authorList>
    </citation>
    <scope>IDENTIFICATION</scope>
</reference>
<dbReference type="Pfam" id="PF16124">
    <property type="entry name" value="RecQ_Zn_bind"/>
    <property type="match status" value="1"/>
</dbReference>
<dbReference type="Gene3D" id="1.10.10.10">
    <property type="entry name" value="Winged helix-like DNA-binding domain superfamily/Winged helix DNA-binding domain"/>
    <property type="match status" value="1"/>
</dbReference>
<evidence type="ECO:0000256" key="6">
    <source>
        <dbReference type="ARBA" id="ARBA00022741"/>
    </source>
</evidence>
<dbReference type="PROSITE" id="PS51194">
    <property type="entry name" value="HELICASE_CTER"/>
    <property type="match status" value="1"/>
</dbReference>
<dbReference type="InterPro" id="IPR002464">
    <property type="entry name" value="DNA/RNA_helicase_DEAH_CS"/>
</dbReference>
<keyword evidence="10" id="KW-0862">Zinc</keyword>
<dbReference type="SUPFAM" id="SSF47819">
    <property type="entry name" value="HRDC-like"/>
    <property type="match status" value="1"/>
</dbReference>
<accession>A0A8C4TFM3</accession>
<dbReference type="Pfam" id="PF16202">
    <property type="entry name" value="BLM_N"/>
    <property type="match status" value="1"/>
</dbReference>
<evidence type="ECO:0000256" key="9">
    <source>
        <dbReference type="ARBA" id="ARBA00022806"/>
    </source>
</evidence>
<evidence type="ECO:0000256" key="14">
    <source>
        <dbReference type="ARBA" id="ARBA00023235"/>
    </source>
</evidence>
<dbReference type="GeneTree" id="ENSGT00940000156800"/>
<evidence type="ECO:0000256" key="4">
    <source>
        <dbReference type="ARBA" id="ARBA00022705"/>
    </source>
</evidence>
<dbReference type="SMART" id="SM00341">
    <property type="entry name" value="HRDC"/>
    <property type="match status" value="1"/>
</dbReference>
<keyword evidence="4" id="KW-0235">DNA replication</keyword>
<evidence type="ECO:0000256" key="2">
    <source>
        <dbReference type="ARBA" id="ARBA00004123"/>
    </source>
</evidence>
<feature type="compositionally biased region" description="Basic residues" evidence="20">
    <location>
        <begin position="1383"/>
        <end position="1397"/>
    </location>
</feature>
<dbReference type="PROSITE" id="PS50967">
    <property type="entry name" value="HRDC"/>
    <property type="match status" value="1"/>
</dbReference>
<dbReference type="InterPro" id="IPR004589">
    <property type="entry name" value="DNA_helicase_ATP-dep_RecQ"/>
</dbReference>
<feature type="compositionally biased region" description="Low complexity" evidence="20">
    <location>
        <begin position="1398"/>
        <end position="1422"/>
    </location>
</feature>
<feature type="domain" description="Helicase C-terminal" evidence="23">
    <location>
        <begin position="930"/>
        <end position="1073"/>
    </location>
</feature>
<dbReference type="GO" id="GO:0005694">
    <property type="term" value="C:chromosome"/>
    <property type="evidence" value="ECO:0007669"/>
    <property type="project" value="TreeGrafter"/>
</dbReference>
<comment type="catalytic activity">
    <reaction evidence="16">
        <text>Couples ATP hydrolysis with the unwinding of duplex DNA by translocating in the 3'-5' direction.</text>
        <dbReference type="EC" id="5.6.2.4"/>
    </reaction>
</comment>
<dbReference type="InterPro" id="IPR011545">
    <property type="entry name" value="DEAD/DEAH_box_helicase_dom"/>
</dbReference>
<protein>
    <recommendedName>
        <fullName evidence="19">RecQ-like DNA helicase BLM</fullName>
        <ecNumber evidence="17">5.6.2.4</ecNumber>
    </recommendedName>
    <alternativeName>
        <fullName evidence="18">DNA 3'-5' helicase BLM</fullName>
    </alternativeName>
</protein>
<comment type="subcellular location">
    <subcellularLocation>
        <location evidence="2">Nucleus</location>
    </subcellularLocation>
</comment>
<evidence type="ECO:0000256" key="10">
    <source>
        <dbReference type="ARBA" id="ARBA00022833"/>
    </source>
</evidence>
<dbReference type="Pfam" id="PF08072">
    <property type="entry name" value="BDHCT"/>
    <property type="match status" value="1"/>
</dbReference>
<evidence type="ECO:0000256" key="18">
    <source>
        <dbReference type="ARBA" id="ARBA00044542"/>
    </source>
</evidence>
<dbReference type="FunFam" id="3.40.50.300:FF:000340">
    <property type="entry name" value="Bloom syndrome, RecQ helicase"/>
    <property type="match status" value="1"/>
</dbReference>
<feature type="domain" description="HRDC" evidence="21">
    <location>
        <begin position="1261"/>
        <end position="1341"/>
    </location>
</feature>
<dbReference type="SMART" id="SM00487">
    <property type="entry name" value="DEXDc"/>
    <property type="match status" value="1"/>
</dbReference>
<dbReference type="GO" id="GO:0005634">
    <property type="term" value="C:nucleus"/>
    <property type="evidence" value="ECO:0007669"/>
    <property type="project" value="UniProtKB-SubCell"/>
</dbReference>
<dbReference type="GO" id="GO:0016818">
    <property type="term" value="F:hydrolase activity, acting on acid anhydrides, in phosphorus-containing anhydrides"/>
    <property type="evidence" value="ECO:0007669"/>
    <property type="project" value="InterPro"/>
</dbReference>
<evidence type="ECO:0000256" key="16">
    <source>
        <dbReference type="ARBA" id="ARBA00034617"/>
    </source>
</evidence>
<dbReference type="InterPro" id="IPR036388">
    <property type="entry name" value="WH-like_DNA-bd_sf"/>
</dbReference>
<reference evidence="24" key="3">
    <citation type="submission" date="2025-09" db="UniProtKB">
        <authorList>
            <consortium name="Ensembl"/>
        </authorList>
    </citation>
    <scope>IDENTIFICATION</scope>
</reference>
<dbReference type="EC" id="5.6.2.4" evidence="17"/>
<dbReference type="Pfam" id="PF09382">
    <property type="entry name" value="RQC"/>
    <property type="match status" value="1"/>
</dbReference>
<dbReference type="Proteomes" id="UP000694620">
    <property type="component" value="Chromosome 17"/>
</dbReference>
<dbReference type="GO" id="GO:0006260">
    <property type="term" value="P:DNA replication"/>
    <property type="evidence" value="ECO:0007669"/>
    <property type="project" value="UniProtKB-KW"/>
</dbReference>
<dbReference type="PROSITE" id="PS00690">
    <property type="entry name" value="DEAH_ATP_HELICASE"/>
    <property type="match status" value="1"/>
</dbReference>